<sequence length="38" mass="4528">MIGGLVFVWLFLHRRLPLSATFKRTNMPSEGFRRHISR</sequence>
<proteinExistence type="predicted"/>
<dbReference type="AlphaFoldDB" id="C6SCZ9"/>
<gene>
    <name evidence="1" type="ORF">NME_1168</name>
</gene>
<organism evidence="1">
    <name type="scientific">Neisseria meningitidis alpha153</name>
    <dbReference type="NCBI Taxonomy" id="663926"/>
    <lineage>
        <taxon>Bacteria</taxon>
        <taxon>Pseudomonadati</taxon>
        <taxon>Pseudomonadota</taxon>
        <taxon>Betaproteobacteria</taxon>
        <taxon>Neisseriales</taxon>
        <taxon>Neisseriaceae</taxon>
        <taxon>Neisseria</taxon>
    </lineage>
</organism>
<protein>
    <submittedName>
        <fullName evidence="1">Uncharacterized protein</fullName>
    </submittedName>
</protein>
<name>C6SCZ9_NEIME</name>
<evidence type="ECO:0000313" key="1">
    <source>
        <dbReference type="EMBL" id="CBA06546.1"/>
    </source>
</evidence>
<reference evidence="1" key="1">
    <citation type="journal article" date="2008" name="Proc. Natl. Acad. Sci. U.S.A.">
        <title>Whole-genome comparison of disease and carriage strains provides insights into virulence evolution in Neisseria meningitidis.</title>
        <authorList>
            <person name="Schoen C."/>
            <person name="Blom J."/>
            <person name="Claus H."/>
            <person name="Schramm-Glueck A."/>
            <person name="Brandt P."/>
            <person name="Mueller T."/>
            <person name="Goesmann A."/>
            <person name="Joseph B."/>
            <person name="Konietzny S."/>
            <person name="Kurzai O."/>
            <person name="Schmitt C."/>
            <person name="Friedrich T."/>
            <person name="Linke B."/>
            <person name="Vogel U."/>
            <person name="Frosch M."/>
        </authorList>
    </citation>
    <scope>NUCLEOTIDE SEQUENCE</scope>
    <source>
        <strain evidence="1">Alpha153</strain>
    </source>
</reference>
<dbReference type="EMBL" id="AM889137">
    <property type="protein sequence ID" value="CBA06546.1"/>
    <property type="molecule type" value="Genomic_DNA"/>
</dbReference>
<accession>C6SCZ9</accession>